<evidence type="ECO:0008006" key="4">
    <source>
        <dbReference type="Google" id="ProtNLM"/>
    </source>
</evidence>
<accession>A0ABU0N6B0</accession>
<comment type="caution">
    <text evidence="2">The sequence shown here is derived from an EMBL/GenBank/DDBJ whole genome shotgun (WGS) entry which is preliminary data.</text>
</comment>
<evidence type="ECO:0000313" key="2">
    <source>
        <dbReference type="EMBL" id="MDQ0564935.1"/>
    </source>
</evidence>
<dbReference type="Proteomes" id="UP001238601">
    <property type="component" value="Unassembled WGS sequence"/>
</dbReference>
<evidence type="ECO:0000313" key="3">
    <source>
        <dbReference type="Proteomes" id="UP001238601"/>
    </source>
</evidence>
<gene>
    <name evidence="2" type="ORF">QOZ97_000445</name>
</gene>
<organism evidence="2 3">
    <name type="scientific">Qipengyuania citrea</name>
    <dbReference type="NCBI Taxonomy" id="225971"/>
    <lineage>
        <taxon>Bacteria</taxon>
        <taxon>Pseudomonadati</taxon>
        <taxon>Pseudomonadota</taxon>
        <taxon>Alphaproteobacteria</taxon>
        <taxon>Sphingomonadales</taxon>
        <taxon>Erythrobacteraceae</taxon>
        <taxon>Qipengyuania</taxon>
    </lineage>
</organism>
<reference evidence="2 3" key="1">
    <citation type="submission" date="2023-07" db="EMBL/GenBank/DDBJ databases">
        <title>Genomic Encyclopedia of Type Strains, Phase IV (KMG-IV): sequencing the most valuable type-strain genomes for metagenomic binning, comparative biology and taxonomic classification.</title>
        <authorList>
            <person name="Goeker M."/>
        </authorList>
    </citation>
    <scope>NUCLEOTIDE SEQUENCE [LARGE SCALE GENOMIC DNA]</scope>
    <source>
        <strain evidence="2 3">DSM 14432</strain>
    </source>
</reference>
<dbReference type="EMBL" id="JAUSWK010000001">
    <property type="protein sequence ID" value="MDQ0564935.1"/>
    <property type="molecule type" value="Genomic_DNA"/>
</dbReference>
<proteinExistence type="predicted"/>
<dbReference type="GeneID" id="93685287"/>
<name>A0ABU0N6B0_9SPHN</name>
<keyword evidence="3" id="KW-1185">Reference proteome</keyword>
<sequence>MSEAPKNNGRKPDGRFAPGNGLGGRTLGARNKTTLAVEALLEGEHEALTRKAIDKALEGDVTALRLCLDRIAPARRDSPVSFSLPEIASAEDAVKASSALLCAVAAGEVTPDEAGRVMALLTSHKQLVETCDLESRLTALEQKQ</sequence>
<protein>
    <recommendedName>
        <fullName evidence="4">DUF5681 domain-containing protein</fullName>
    </recommendedName>
</protein>
<evidence type="ECO:0000256" key="1">
    <source>
        <dbReference type="SAM" id="MobiDB-lite"/>
    </source>
</evidence>
<feature type="region of interest" description="Disordered" evidence="1">
    <location>
        <begin position="1"/>
        <end position="29"/>
    </location>
</feature>
<dbReference type="RefSeq" id="WP_237452463.1">
    <property type="nucleotide sequence ID" value="NZ_JAUSWK010000001.1"/>
</dbReference>